<dbReference type="SUPFAM" id="SSF51905">
    <property type="entry name" value="FAD/NAD(P)-binding domain"/>
    <property type="match status" value="1"/>
</dbReference>
<dbReference type="AlphaFoldDB" id="A0AAD6SPP5"/>
<organism evidence="2 3">
    <name type="scientific">Mycena alexandri</name>
    <dbReference type="NCBI Taxonomy" id="1745969"/>
    <lineage>
        <taxon>Eukaryota</taxon>
        <taxon>Fungi</taxon>
        <taxon>Dikarya</taxon>
        <taxon>Basidiomycota</taxon>
        <taxon>Agaricomycotina</taxon>
        <taxon>Agaricomycetes</taxon>
        <taxon>Agaricomycetidae</taxon>
        <taxon>Agaricales</taxon>
        <taxon>Marasmiineae</taxon>
        <taxon>Mycenaceae</taxon>
        <taxon>Mycena</taxon>
    </lineage>
</organism>
<dbReference type="Proteomes" id="UP001218188">
    <property type="component" value="Unassembled WGS sequence"/>
</dbReference>
<keyword evidence="3" id="KW-1185">Reference proteome</keyword>
<feature type="domain" description="FAD dependent oxidoreductase" evidence="1">
    <location>
        <begin position="60"/>
        <end position="460"/>
    </location>
</feature>
<dbReference type="Pfam" id="PF01266">
    <property type="entry name" value="DAO"/>
    <property type="match status" value="1"/>
</dbReference>
<evidence type="ECO:0000259" key="1">
    <source>
        <dbReference type="Pfam" id="PF01266"/>
    </source>
</evidence>
<dbReference type="InterPro" id="IPR006076">
    <property type="entry name" value="FAD-dep_OxRdtase"/>
</dbReference>
<protein>
    <submittedName>
        <fullName evidence="2">FAD dependent oxidoreductase</fullName>
    </submittedName>
</protein>
<evidence type="ECO:0000313" key="2">
    <source>
        <dbReference type="EMBL" id="KAJ7031831.1"/>
    </source>
</evidence>
<dbReference type="InterPro" id="IPR036188">
    <property type="entry name" value="FAD/NAD-bd_sf"/>
</dbReference>
<dbReference type="Gene3D" id="3.50.50.60">
    <property type="entry name" value="FAD/NAD(P)-binding domain"/>
    <property type="match status" value="1"/>
</dbReference>
<dbReference type="Gene3D" id="3.30.9.10">
    <property type="entry name" value="D-Amino Acid Oxidase, subunit A, domain 2"/>
    <property type="match status" value="1"/>
</dbReference>
<dbReference type="PANTHER" id="PTHR13847:SF260">
    <property type="entry name" value="FAD DEPENDENT OXIDOREDUCTASE DOMAIN-CONTAINING PROTEIN"/>
    <property type="match status" value="1"/>
</dbReference>
<dbReference type="EMBL" id="JARJCM010000078">
    <property type="protein sequence ID" value="KAJ7031831.1"/>
    <property type="molecule type" value="Genomic_DNA"/>
</dbReference>
<gene>
    <name evidence="2" type="ORF">C8F04DRAFT_1109249</name>
</gene>
<sequence length="497" mass="53881">MSTSAVLQLDASKIAFEDPSRTQAATLPVPEPTRSFWIDSPGANPLAGEGSEGAFTADADICIIGSGITGVSAAYHLSLAVERGDIPRLANSPLRVVILEARNFCSGATGRNGGHLTPMVFLDFCAYQSKYGTDQAVRSLELENHNAAEMVDLIRSEGWTEAIDLVENGHTTLFFTPSEFAGAKADFAAAQKAGMALPGVRCWLTKEETHTKYGSEYPSVELGGFNLWPLKFVTQLYQLAKAKAVNFDLILHTRTPATSISRSSSPSRRWALHTHRGVLNCSHVIHATNAYASHLLPHMAGPAGIIPTRGQVMALRASVPGDESFKCSWDGNEGFEYWFPRPIAAGDEAKPPLIILGGGREDDPDFEYYQADDSVVNPIVGRSLRRFLPSVFPGQFEKDREPELEWTGIMAFTKLKDPFVGPVVDQSEFAAGEKFKGQYISAGYSGHGMPRAFSCAAIVAGMVVADISGSRWEVPEWFPEVFLTTTTGRSDSPGRKA</sequence>
<evidence type="ECO:0000313" key="3">
    <source>
        <dbReference type="Proteomes" id="UP001218188"/>
    </source>
</evidence>
<comment type="caution">
    <text evidence="2">The sequence shown here is derived from an EMBL/GenBank/DDBJ whole genome shotgun (WGS) entry which is preliminary data.</text>
</comment>
<reference evidence="2" key="1">
    <citation type="submission" date="2023-03" db="EMBL/GenBank/DDBJ databases">
        <title>Massive genome expansion in bonnet fungi (Mycena s.s.) driven by repeated elements and novel gene families across ecological guilds.</title>
        <authorList>
            <consortium name="Lawrence Berkeley National Laboratory"/>
            <person name="Harder C.B."/>
            <person name="Miyauchi S."/>
            <person name="Viragh M."/>
            <person name="Kuo A."/>
            <person name="Thoen E."/>
            <person name="Andreopoulos B."/>
            <person name="Lu D."/>
            <person name="Skrede I."/>
            <person name="Drula E."/>
            <person name="Henrissat B."/>
            <person name="Morin E."/>
            <person name="Kohler A."/>
            <person name="Barry K."/>
            <person name="LaButti K."/>
            <person name="Morin E."/>
            <person name="Salamov A."/>
            <person name="Lipzen A."/>
            <person name="Mereny Z."/>
            <person name="Hegedus B."/>
            <person name="Baldrian P."/>
            <person name="Stursova M."/>
            <person name="Weitz H."/>
            <person name="Taylor A."/>
            <person name="Grigoriev I.V."/>
            <person name="Nagy L.G."/>
            <person name="Martin F."/>
            <person name="Kauserud H."/>
        </authorList>
    </citation>
    <scope>NUCLEOTIDE SEQUENCE</scope>
    <source>
        <strain evidence="2">CBHHK200</strain>
    </source>
</reference>
<dbReference type="PANTHER" id="PTHR13847">
    <property type="entry name" value="SARCOSINE DEHYDROGENASE-RELATED"/>
    <property type="match status" value="1"/>
</dbReference>
<accession>A0AAD6SPP5</accession>
<name>A0AAD6SPP5_9AGAR</name>
<dbReference type="GO" id="GO:0005737">
    <property type="term" value="C:cytoplasm"/>
    <property type="evidence" value="ECO:0007669"/>
    <property type="project" value="TreeGrafter"/>
</dbReference>
<proteinExistence type="predicted"/>